<accession>B6K1X6</accession>
<dbReference type="SUPFAM" id="SSF48371">
    <property type="entry name" value="ARM repeat"/>
    <property type="match status" value="1"/>
</dbReference>
<dbReference type="InterPro" id="IPR033133">
    <property type="entry name" value="PUM-HD"/>
</dbReference>
<evidence type="ECO:0000259" key="3">
    <source>
        <dbReference type="PROSITE" id="PS50303"/>
    </source>
</evidence>
<dbReference type="GO" id="GO:0003729">
    <property type="term" value="F:mRNA binding"/>
    <property type="evidence" value="ECO:0000318"/>
    <property type="project" value="GO_Central"/>
</dbReference>
<dbReference type="Pfam" id="PF00806">
    <property type="entry name" value="PUF"/>
    <property type="match status" value="8"/>
</dbReference>
<dbReference type="GO" id="GO:0010608">
    <property type="term" value="P:post-transcriptional regulation of gene expression"/>
    <property type="evidence" value="ECO:0000318"/>
    <property type="project" value="GO_Central"/>
</dbReference>
<dbReference type="GeneID" id="7050213"/>
<dbReference type="OMA" id="HANDFQR"/>
<feature type="repeat" description="Pumilio" evidence="2">
    <location>
        <begin position="393"/>
        <end position="428"/>
    </location>
</feature>
<dbReference type="AlphaFoldDB" id="B6K1X6"/>
<keyword evidence="1" id="KW-0677">Repeat</keyword>
<feature type="repeat" description="Pumilio" evidence="2">
    <location>
        <begin position="465"/>
        <end position="502"/>
    </location>
</feature>
<dbReference type="SMART" id="SM00025">
    <property type="entry name" value="Pumilio"/>
    <property type="match status" value="8"/>
</dbReference>
<proteinExistence type="predicted"/>
<protein>
    <submittedName>
        <fullName evidence="4">RNA-binding protein</fullName>
    </submittedName>
</protein>
<feature type="repeat" description="Pumilio" evidence="2">
    <location>
        <begin position="211"/>
        <end position="247"/>
    </location>
</feature>
<dbReference type="FunFam" id="1.25.10.10:FF:000237">
    <property type="entry name" value="Pumilio homolog 9"/>
    <property type="match status" value="1"/>
</dbReference>
<dbReference type="CDD" id="cd07920">
    <property type="entry name" value="Pumilio"/>
    <property type="match status" value="1"/>
</dbReference>
<keyword evidence="6" id="KW-1185">Reference proteome</keyword>
<name>B6K1X6_SCHJY</name>
<feature type="repeat" description="Pumilio" evidence="2">
    <location>
        <begin position="321"/>
        <end position="356"/>
    </location>
</feature>
<sequence length="532" mass="59452">MHEQPHFSTHGVSLLSKDWGKRPGFEKTDWLPRPLGPTLPEIRNSLRTDASGFSSFLGVSTPNVAGTVEPVDRYGRGMASMHVLNQIPSTPNIPLHEAFNSSLKLDERNPLLGSSNRLLNVDTRNDEFSTFVRHGRAVDAKNLGASAFDQFRLNPAPTLVSQPSPAPIVPTTPSKLTLPSPPPLSSMHLSSPAAQLQKPPPIAITPFSILQLSYVQILALCHDQLGCRSLQRVLESNDPLVIDKIFRTTYEFIPNLMVDAFGNYLCQKLFEHANDFQRTAFVKVISSKLVPISLNMHGTRALQKVLELVSLPEQIDCVVKSLQNNVVLLIKDLNGNHVIQKCLNQFSSEDSQFIYSAICRNIVEVSTHRHGCCVVQRCFDHASPAQREMLVLHIIPVALELVQDAFGNYVVQYVLDLKEPVYTDAVIRKFLHKVRMLSVQKFSSNVMEKSLSMASDELRALLIDELLDKKHLSRLLKDQFANYVVQTALECASPEQRAKMFASIKPLMSQMKNIPCARRVLAKMERYSVASS</sequence>
<dbReference type="PROSITE" id="PS50303">
    <property type="entry name" value="PUM_HD"/>
    <property type="match status" value="1"/>
</dbReference>
<evidence type="ECO:0000256" key="2">
    <source>
        <dbReference type="PROSITE-ProRule" id="PRU00317"/>
    </source>
</evidence>
<dbReference type="eggNOG" id="KOG2049">
    <property type="taxonomic scope" value="Eukaryota"/>
</dbReference>
<dbReference type="PANTHER" id="PTHR12537">
    <property type="entry name" value="RNA BINDING PROTEIN PUMILIO-RELATED"/>
    <property type="match status" value="1"/>
</dbReference>
<reference evidence="4 6" key="1">
    <citation type="journal article" date="2011" name="Science">
        <title>Comparative functional genomics of the fission yeasts.</title>
        <authorList>
            <person name="Rhind N."/>
            <person name="Chen Z."/>
            <person name="Yassour M."/>
            <person name="Thompson D.A."/>
            <person name="Haas B.J."/>
            <person name="Habib N."/>
            <person name="Wapinski I."/>
            <person name="Roy S."/>
            <person name="Lin M.F."/>
            <person name="Heiman D.I."/>
            <person name="Young S.K."/>
            <person name="Furuya K."/>
            <person name="Guo Y."/>
            <person name="Pidoux A."/>
            <person name="Chen H.M."/>
            <person name="Robbertse B."/>
            <person name="Goldberg J.M."/>
            <person name="Aoki K."/>
            <person name="Bayne E.H."/>
            <person name="Berlin A.M."/>
            <person name="Desjardins C.A."/>
            <person name="Dobbs E."/>
            <person name="Dukaj L."/>
            <person name="Fan L."/>
            <person name="FitzGerald M.G."/>
            <person name="French C."/>
            <person name="Gujja S."/>
            <person name="Hansen K."/>
            <person name="Keifenheim D."/>
            <person name="Levin J.Z."/>
            <person name="Mosher R.A."/>
            <person name="Mueller C.A."/>
            <person name="Pfiffner J."/>
            <person name="Priest M."/>
            <person name="Russ C."/>
            <person name="Smialowska A."/>
            <person name="Swoboda P."/>
            <person name="Sykes S.M."/>
            <person name="Vaughn M."/>
            <person name="Vengrova S."/>
            <person name="Yoder R."/>
            <person name="Zeng Q."/>
            <person name="Allshire R."/>
            <person name="Baulcombe D."/>
            <person name="Birren B.W."/>
            <person name="Brown W."/>
            <person name="Ekwall K."/>
            <person name="Kellis M."/>
            <person name="Leatherwood J."/>
            <person name="Levin H."/>
            <person name="Margalit H."/>
            <person name="Martienssen R."/>
            <person name="Nieduszynski C.A."/>
            <person name="Spatafora J.W."/>
            <person name="Friedman N."/>
            <person name="Dalgaard J.Z."/>
            <person name="Baumann P."/>
            <person name="Niki H."/>
            <person name="Regev A."/>
            <person name="Nusbaum C."/>
        </authorList>
    </citation>
    <scope>NUCLEOTIDE SEQUENCE [LARGE SCALE GENOMIC DNA]</scope>
    <source>
        <strain evidence="6">yFS275 / FY16936</strain>
    </source>
</reference>
<dbReference type="JaponicusDB" id="SJAG_02239">
    <property type="gene designation" value="puf4"/>
</dbReference>
<evidence type="ECO:0000256" key="1">
    <source>
        <dbReference type="ARBA" id="ARBA00022737"/>
    </source>
</evidence>
<dbReference type="InterPro" id="IPR001313">
    <property type="entry name" value="Pumilio_RNA-bd_rpt"/>
</dbReference>
<evidence type="ECO:0000313" key="5">
    <source>
        <dbReference type="JaponicusDB" id="SJAG_02239"/>
    </source>
</evidence>
<dbReference type="OrthoDB" id="668540at2759"/>
<dbReference type="STRING" id="402676.B6K1X6"/>
<gene>
    <name evidence="5" type="primary">puf4</name>
    <name evidence="4" type="ORF">SJAG_02239</name>
</gene>
<feature type="repeat" description="Pumilio" evidence="2">
    <location>
        <begin position="429"/>
        <end position="464"/>
    </location>
</feature>
<dbReference type="GO" id="GO:0005737">
    <property type="term" value="C:cytoplasm"/>
    <property type="evidence" value="ECO:0000318"/>
    <property type="project" value="GO_Central"/>
</dbReference>
<feature type="repeat" description="Pumilio" evidence="2">
    <location>
        <begin position="283"/>
        <end position="320"/>
    </location>
</feature>
<feature type="repeat" description="Pumilio" evidence="2">
    <location>
        <begin position="357"/>
        <end position="392"/>
    </location>
</feature>
<dbReference type="InterPro" id="IPR033712">
    <property type="entry name" value="Pumilio_RNA-bd"/>
</dbReference>
<organism evidence="4 6">
    <name type="scientific">Schizosaccharomyces japonicus (strain yFS275 / FY16936)</name>
    <name type="common">Fission yeast</name>
    <dbReference type="NCBI Taxonomy" id="402676"/>
    <lineage>
        <taxon>Eukaryota</taxon>
        <taxon>Fungi</taxon>
        <taxon>Dikarya</taxon>
        <taxon>Ascomycota</taxon>
        <taxon>Taphrinomycotina</taxon>
        <taxon>Schizosaccharomycetes</taxon>
        <taxon>Schizosaccharomycetales</taxon>
        <taxon>Schizosaccharomycetaceae</taxon>
        <taxon>Schizosaccharomyces</taxon>
    </lineage>
</organism>
<dbReference type="Proteomes" id="UP000001744">
    <property type="component" value="Unassembled WGS sequence"/>
</dbReference>
<dbReference type="Gene3D" id="1.25.10.10">
    <property type="entry name" value="Leucine-rich Repeat Variant"/>
    <property type="match status" value="1"/>
</dbReference>
<dbReference type="PROSITE" id="PS50302">
    <property type="entry name" value="PUM"/>
    <property type="match status" value="7"/>
</dbReference>
<dbReference type="HOGENOM" id="CLU_512062_0_0_1"/>
<dbReference type="PANTHER" id="PTHR12537:SF13">
    <property type="entry name" value="PUMILIO HOMOLOGY DOMAIN FAMILY MEMBER 4"/>
    <property type="match status" value="1"/>
</dbReference>
<dbReference type="RefSeq" id="XP_002173450.1">
    <property type="nucleotide sequence ID" value="XM_002173414.2"/>
</dbReference>
<dbReference type="VEuPathDB" id="FungiDB:SJAG_02239"/>
<feature type="domain" description="PUM-HD" evidence="3">
    <location>
        <begin position="188"/>
        <end position="528"/>
    </location>
</feature>
<dbReference type="InterPro" id="IPR016024">
    <property type="entry name" value="ARM-type_fold"/>
</dbReference>
<dbReference type="EMBL" id="KE651166">
    <property type="protein sequence ID" value="EEB07157.1"/>
    <property type="molecule type" value="Genomic_DNA"/>
</dbReference>
<evidence type="ECO:0000313" key="4">
    <source>
        <dbReference type="EMBL" id="EEB07157.1"/>
    </source>
</evidence>
<evidence type="ECO:0000313" key="6">
    <source>
        <dbReference type="Proteomes" id="UP000001744"/>
    </source>
</evidence>
<dbReference type="InterPro" id="IPR011989">
    <property type="entry name" value="ARM-like"/>
</dbReference>